<dbReference type="CDD" id="cd06257">
    <property type="entry name" value="DnaJ"/>
    <property type="match status" value="1"/>
</dbReference>
<keyword evidence="1" id="KW-0472">Membrane</keyword>
<dbReference type="InterPro" id="IPR036869">
    <property type="entry name" value="J_dom_sf"/>
</dbReference>
<gene>
    <name evidence="3" type="ORF">HRI96_09910</name>
</gene>
<dbReference type="PROSITE" id="PS51257">
    <property type="entry name" value="PROKAR_LIPOPROTEIN"/>
    <property type="match status" value="1"/>
</dbReference>
<dbReference type="PROSITE" id="PS50076">
    <property type="entry name" value="DNAJ_2"/>
    <property type="match status" value="1"/>
</dbReference>
<dbReference type="AlphaFoldDB" id="A0A975ID12"/>
<keyword evidence="1" id="KW-1133">Transmembrane helix</keyword>
<sequence>MENSLKKAVRNFFYRHAGFFICTAVGCFAGLWGVLCGLVTGAVFDRILIGFLEERRLRKILDDGRFVGVLNESFPGAFYAAALTVFCLHDMENSVYQLKSVFGKKEDWHVFCRAAYTAKELNGDLLVECLAASVKKSEGNGAGNKKDFAAAHGHTWQDAGHNGARVSPVNDIFRLLSAAEFLWDEKLRGEKPSHYLAELLNYTYVSDEIAAAYRVLGLDPGADIKKVRSAHRRLAAKFHPDSAGADIADKTAAEYHKANSSDGISSGISSFMRIQAAYETILHQSF</sequence>
<dbReference type="Proteomes" id="UP000671995">
    <property type="component" value="Chromosome"/>
</dbReference>
<dbReference type="SUPFAM" id="SSF46565">
    <property type="entry name" value="Chaperone J-domain"/>
    <property type="match status" value="1"/>
</dbReference>
<name>A0A975ID12_9SPIR</name>
<dbReference type="InterPro" id="IPR001623">
    <property type="entry name" value="DnaJ_domain"/>
</dbReference>
<dbReference type="Gene3D" id="1.10.287.110">
    <property type="entry name" value="DnaJ domain"/>
    <property type="match status" value="1"/>
</dbReference>
<reference evidence="3" key="1">
    <citation type="submission" date="2020-05" db="EMBL/GenBank/DDBJ databases">
        <authorList>
            <person name="Zeng H."/>
            <person name="Chan Y.K."/>
            <person name="Watt R.M."/>
        </authorList>
    </citation>
    <scope>NUCLEOTIDE SEQUENCE</scope>
    <source>
        <strain evidence="3">ATCC 700773</strain>
    </source>
</reference>
<proteinExistence type="predicted"/>
<evidence type="ECO:0000313" key="3">
    <source>
        <dbReference type="EMBL" id="QTQ12480.1"/>
    </source>
</evidence>
<dbReference type="SMART" id="SM00271">
    <property type="entry name" value="DnaJ"/>
    <property type="match status" value="1"/>
</dbReference>
<protein>
    <submittedName>
        <fullName evidence="3">J domain-containing protein</fullName>
    </submittedName>
</protein>
<feature type="transmembrane region" description="Helical" evidence="1">
    <location>
        <begin position="12"/>
        <end position="35"/>
    </location>
</feature>
<dbReference type="EMBL" id="CP054257">
    <property type="protein sequence ID" value="QTQ12480.1"/>
    <property type="molecule type" value="Genomic_DNA"/>
</dbReference>
<dbReference type="RefSeq" id="WP_210117193.1">
    <property type="nucleotide sequence ID" value="NZ_CP054257.1"/>
</dbReference>
<evidence type="ECO:0000259" key="2">
    <source>
        <dbReference type="PROSITE" id="PS50076"/>
    </source>
</evidence>
<organism evidence="3 4">
    <name type="scientific">Treponema parvum</name>
    <dbReference type="NCBI Taxonomy" id="138851"/>
    <lineage>
        <taxon>Bacteria</taxon>
        <taxon>Pseudomonadati</taxon>
        <taxon>Spirochaetota</taxon>
        <taxon>Spirochaetia</taxon>
        <taxon>Spirochaetales</taxon>
        <taxon>Treponemataceae</taxon>
        <taxon>Treponema</taxon>
    </lineage>
</organism>
<dbReference type="Pfam" id="PF00226">
    <property type="entry name" value="DnaJ"/>
    <property type="match status" value="1"/>
</dbReference>
<feature type="domain" description="J" evidence="2">
    <location>
        <begin position="211"/>
        <end position="286"/>
    </location>
</feature>
<dbReference type="PRINTS" id="PR00625">
    <property type="entry name" value="JDOMAIN"/>
</dbReference>
<keyword evidence="1" id="KW-0812">Transmembrane</keyword>
<evidence type="ECO:0000313" key="4">
    <source>
        <dbReference type="Proteomes" id="UP000671995"/>
    </source>
</evidence>
<evidence type="ECO:0000256" key="1">
    <source>
        <dbReference type="SAM" id="Phobius"/>
    </source>
</evidence>
<reference evidence="3" key="2">
    <citation type="journal article" date="2021" name="Microbiol. Resour. Announc.">
        <title>Complete Genome Sequences of Three Human Oral Treponema parvum Isolates.</title>
        <authorList>
            <person name="Zeng H."/>
            <person name="Watt R.M."/>
        </authorList>
    </citation>
    <scope>NUCLEOTIDE SEQUENCE</scope>
    <source>
        <strain evidence="3">ATCC 700773</strain>
    </source>
</reference>
<accession>A0A975ID12</accession>